<dbReference type="EMBL" id="BGPR01001736">
    <property type="protein sequence ID" value="GBM60740.1"/>
    <property type="molecule type" value="Genomic_DNA"/>
</dbReference>
<dbReference type="OrthoDB" id="7444419at2759"/>
<keyword evidence="2" id="KW-1185">Reference proteome</keyword>
<dbReference type="Proteomes" id="UP000499080">
    <property type="component" value="Unassembled WGS sequence"/>
</dbReference>
<organism evidence="1 2">
    <name type="scientific">Araneus ventricosus</name>
    <name type="common">Orbweaver spider</name>
    <name type="synonym">Epeira ventricosa</name>
    <dbReference type="NCBI Taxonomy" id="182803"/>
    <lineage>
        <taxon>Eukaryota</taxon>
        <taxon>Metazoa</taxon>
        <taxon>Ecdysozoa</taxon>
        <taxon>Arthropoda</taxon>
        <taxon>Chelicerata</taxon>
        <taxon>Arachnida</taxon>
        <taxon>Araneae</taxon>
        <taxon>Araneomorphae</taxon>
        <taxon>Entelegynae</taxon>
        <taxon>Araneoidea</taxon>
        <taxon>Araneidae</taxon>
        <taxon>Araneus</taxon>
    </lineage>
</organism>
<evidence type="ECO:0000313" key="2">
    <source>
        <dbReference type="Proteomes" id="UP000499080"/>
    </source>
</evidence>
<reference evidence="1 2" key="1">
    <citation type="journal article" date="2019" name="Sci. Rep.">
        <title>Orb-weaving spider Araneus ventricosus genome elucidates the spidroin gene catalogue.</title>
        <authorList>
            <person name="Kono N."/>
            <person name="Nakamura H."/>
            <person name="Ohtoshi R."/>
            <person name="Moran D.A.P."/>
            <person name="Shinohara A."/>
            <person name="Yoshida Y."/>
            <person name="Fujiwara M."/>
            <person name="Mori M."/>
            <person name="Tomita M."/>
            <person name="Arakawa K."/>
        </authorList>
    </citation>
    <scope>NUCLEOTIDE SEQUENCE [LARGE SCALE GENOMIC DNA]</scope>
</reference>
<proteinExistence type="predicted"/>
<evidence type="ECO:0000313" key="1">
    <source>
        <dbReference type="EMBL" id="GBM60740.1"/>
    </source>
</evidence>
<accession>A0A4Y2H3R4</accession>
<name>A0A4Y2H3R4_ARAVE</name>
<dbReference type="InterPro" id="IPR005312">
    <property type="entry name" value="DUF1759"/>
</dbReference>
<protein>
    <submittedName>
        <fullName evidence="1">Uncharacterized protein</fullName>
    </submittedName>
</protein>
<comment type="caution">
    <text evidence="1">The sequence shown here is derived from an EMBL/GenBank/DDBJ whole genome shotgun (WGS) entry which is preliminary data.</text>
</comment>
<dbReference type="AlphaFoldDB" id="A0A4Y2H3R4"/>
<gene>
    <name evidence="1" type="ORF">AVEN_147991_1</name>
</gene>
<dbReference type="Pfam" id="PF03564">
    <property type="entry name" value="DUF1759"/>
    <property type="match status" value="1"/>
</dbReference>
<sequence length="202" mass="23562">MLNGVKVLKEELETLFKLYLDIGEDENSSKKSDEEMFELLEERDEIEVSLKCLLSNYNVNVVAMIENKNDHDSDLKSYIDNIELKSKLPEIPLPIFYGKIEEFSNFKNQFVSLITDYKELTNDQKLFYLKAVLCGEAKLIETSDDTFESLFSALEERFENKRAVVDIHIQNMLKIEKLNFESFKCLRNITDTIHNSLRALNV</sequence>